<proteinExistence type="predicted"/>
<dbReference type="GO" id="GO:0008270">
    <property type="term" value="F:zinc ion binding"/>
    <property type="evidence" value="ECO:0007669"/>
    <property type="project" value="InterPro"/>
</dbReference>
<evidence type="ECO:0000259" key="12">
    <source>
        <dbReference type="PROSITE" id="PS52019"/>
    </source>
</evidence>
<dbReference type="SUPFAM" id="SSF52151">
    <property type="entry name" value="FabD/lysophospholipase-like"/>
    <property type="match status" value="3"/>
</dbReference>
<feature type="active site" description="Proton donor; for dehydratase activity" evidence="9">
    <location>
        <position position="1081"/>
    </location>
</feature>
<dbReference type="FunFam" id="3.40.366.10:FF:000002">
    <property type="entry name" value="Probable polyketide synthase 2"/>
    <property type="match status" value="1"/>
</dbReference>
<comment type="pathway">
    <text evidence="2">Antibiotic biosynthesis.</text>
</comment>
<feature type="domain" description="Carrier" evidence="10">
    <location>
        <begin position="5262"/>
        <end position="5337"/>
    </location>
</feature>
<feature type="active site" description="Proton donor; for dehydratase activity" evidence="9">
    <location>
        <position position="2744"/>
    </location>
</feature>
<dbReference type="Pfam" id="PF00698">
    <property type="entry name" value="Acyl_transf_1"/>
    <property type="match status" value="3"/>
</dbReference>
<dbReference type="InterPro" id="IPR020806">
    <property type="entry name" value="PKS_PP-bd"/>
</dbReference>
<dbReference type="Gene3D" id="3.40.47.10">
    <property type="match status" value="3"/>
</dbReference>
<dbReference type="Proteomes" id="UP000312512">
    <property type="component" value="Unassembled WGS sequence"/>
</dbReference>
<evidence type="ECO:0000259" key="10">
    <source>
        <dbReference type="PROSITE" id="PS50075"/>
    </source>
</evidence>
<dbReference type="SMART" id="SM00829">
    <property type="entry name" value="PKS_ER"/>
    <property type="match status" value="1"/>
</dbReference>
<dbReference type="SUPFAM" id="SSF51735">
    <property type="entry name" value="NAD(P)-binding Rossmann-fold domains"/>
    <property type="match status" value="7"/>
</dbReference>
<dbReference type="Pfam" id="PF02801">
    <property type="entry name" value="Ketoacyl-synt_C"/>
    <property type="match status" value="3"/>
</dbReference>
<feature type="domain" description="Carrier" evidence="10">
    <location>
        <begin position="3247"/>
        <end position="3322"/>
    </location>
</feature>
<dbReference type="InterPro" id="IPR015083">
    <property type="entry name" value="NorB/c/GfsB-D-like_docking"/>
</dbReference>
<keyword evidence="3" id="KW-0596">Phosphopantetheine</keyword>
<feature type="active site" description="Proton acceptor; for dehydratase activity" evidence="9">
    <location>
        <position position="4246"/>
    </location>
</feature>
<evidence type="ECO:0000256" key="3">
    <source>
        <dbReference type="ARBA" id="ARBA00022450"/>
    </source>
</evidence>
<dbReference type="InterPro" id="IPR013968">
    <property type="entry name" value="PKS_KR"/>
</dbReference>
<dbReference type="Pfam" id="PF16197">
    <property type="entry name" value="KAsynt_C_assoc"/>
    <property type="match status" value="3"/>
</dbReference>
<evidence type="ECO:0000256" key="5">
    <source>
        <dbReference type="ARBA" id="ARBA00022679"/>
    </source>
</evidence>
<dbReference type="PANTHER" id="PTHR43775">
    <property type="entry name" value="FATTY ACID SYNTHASE"/>
    <property type="match status" value="1"/>
</dbReference>
<dbReference type="SUPFAM" id="SSF47336">
    <property type="entry name" value="ACP-like"/>
    <property type="match status" value="3"/>
</dbReference>
<dbReference type="EMBL" id="VDLX02000003">
    <property type="protein sequence ID" value="KAB8196068.1"/>
    <property type="molecule type" value="Genomic_DNA"/>
</dbReference>
<dbReference type="InterPro" id="IPR057326">
    <property type="entry name" value="KR_dom"/>
</dbReference>
<dbReference type="RefSeq" id="WP_139630385.1">
    <property type="nucleotide sequence ID" value="NZ_VDLX02000003.1"/>
</dbReference>
<dbReference type="GO" id="GO:0004312">
    <property type="term" value="F:fatty acid synthase activity"/>
    <property type="evidence" value="ECO:0007669"/>
    <property type="project" value="TreeGrafter"/>
</dbReference>
<keyword evidence="6" id="KW-0045">Antibiotic biosynthesis</keyword>
<dbReference type="SUPFAM" id="SSF55048">
    <property type="entry name" value="Probable ACP-binding domain of malonyl-CoA ACP transacylase"/>
    <property type="match status" value="3"/>
</dbReference>
<dbReference type="FunFam" id="3.90.180.10:FF:000032">
    <property type="entry name" value="Probable polyketide synthase pks1"/>
    <property type="match status" value="1"/>
</dbReference>
<feature type="active site" description="Proton acceptor; for dehydratase activity" evidence="9">
    <location>
        <position position="2582"/>
    </location>
</feature>
<gene>
    <name evidence="13" type="ORF">FH608_011480</name>
</gene>
<dbReference type="FunFam" id="1.10.1200.10:FF:000007">
    <property type="entry name" value="Probable polyketide synthase pks17"/>
    <property type="match status" value="3"/>
</dbReference>
<dbReference type="PROSITE" id="PS00012">
    <property type="entry name" value="PHOSPHOPANTETHEINE"/>
    <property type="match status" value="3"/>
</dbReference>
<dbReference type="SMART" id="SM00822">
    <property type="entry name" value="PKS_KR"/>
    <property type="match status" value="3"/>
</dbReference>
<protein>
    <submittedName>
        <fullName evidence="13">SDR family NAD(P)-dependent oxidoreductase</fullName>
    </submittedName>
</protein>
<evidence type="ECO:0000256" key="4">
    <source>
        <dbReference type="ARBA" id="ARBA00022553"/>
    </source>
</evidence>
<organism evidence="13 14">
    <name type="scientific">Nonomuraea phyllanthi</name>
    <dbReference type="NCBI Taxonomy" id="2219224"/>
    <lineage>
        <taxon>Bacteria</taxon>
        <taxon>Bacillati</taxon>
        <taxon>Actinomycetota</taxon>
        <taxon>Actinomycetes</taxon>
        <taxon>Streptosporangiales</taxon>
        <taxon>Streptosporangiaceae</taxon>
        <taxon>Nonomuraea</taxon>
    </lineage>
</organism>
<dbReference type="InterPro" id="IPR055123">
    <property type="entry name" value="SpnB-like_Rossmann"/>
</dbReference>
<keyword evidence="7" id="KW-0511">Multifunctional enzyme</keyword>
<dbReference type="Gene3D" id="3.40.50.720">
    <property type="entry name" value="NAD(P)-binding Rossmann-like Domain"/>
    <property type="match status" value="3"/>
</dbReference>
<feature type="domain" description="Ketosynthase family 3 (KS3)" evidence="11">
    <location>
        <begin position="33"/>
        <end position="457"/>
    </location>
</feature>
<dbReference type="Gene3D" id="3.90.180.10">
    <property type="entry name" value="Medium-chain alcohol dehydrogenases, catalytic domain"/>
    <property type="match status" value="1"/>
</dbReference>
<dbReference type="InterPro" id="IPR049900">
    <property type="entry name" value="PKS_mFAS_DH"/>
</dbReference>
<dbReference type="GO" id="GO:0016491">
    <property type="term" value="F:oxidoreductase activity"/>
    <property type="evidence" value="ECO:0007669"/>
    <property type="project" value="InterPro"/>
</dbReference>
<dbReference type="InterPro" id="IPR050091">
    <property type="entry name" value="PKS_NRPS_Biosynth_Enz"/>
</dbReference>
<dbReference type="Pfam" id="PF14765">
    <property type="entry name" value="PS-DH"/>
    <property type="match status" value="3"/>
</dbReference>
<dbReference type="Pfam" id="PF13602">
    <property type="entry name" value="ADH_zinc_N_2"/>
    <property type="match status" value="1"/>
</dbReference>
<evidence type="ECO:0000256" key="9">
    <source>
        <dbReference type="PROSITE-ProRule" id="PRU01363"/>
    </source>
</evidence>
<dbReference type="PANTHER" id="PTHR43775:SF51">
    <property type="entry name" value="INACTIVE PHENOLPHTHIOCEROL SYNTHESIS POLYKETIDE SYNTHASE TYPE I PKS1-RELATED"/>
    <property type="match status" value="1"/>
</dbReference>
<dbReference type="CDD" id="cd00833">
    <property type="entry name" value="PKS"/>
    <property type="match status" value="3"/>
</dbReference>
<dbReference type="InterPro" id="IPR036736">
    <property type="entry name" value="ACP-like_sf"/>
</dbReference>
<evidence type="ECO:0000256" key="7">
    <source>
        <dbReference type="ARBA" id="ARBA00023268"/>
    </source>
</evidence>
<dbReference type="GO" id="GO:0031177">
    <property type="term" value="F:phosphopantetheine binding"/>
    <property type="evidence" value="ECO:0007669"/>
    <property type="project" value="InterPro"/>
</dbReference>
<dbReference type="InterPro" id="IPR014031">
    <property type="entry name" value="Ketoacyl_synth_C"/>
</dbReference>
<dbReference type="OrthoDB" id="4537517at2"/>
<dbReference type="Pfam" id="PF00109">
    <property type="entry name" value="ketoacyl-synt"/>
    <property type="match status" value="3"/>
</dbReference>
<dbReference type="Gene3D" id="3.40.50.11460">
    <property type="match status" value="1"/>
</dbReference>
<evidence type="ECO:0000256" key="8">
    <source>
        <dbReference type="ARBA" id="ARBA00023315"/>
    </source>
</evidence>
<keyword evidence="8" id="KW-0012">Acyltransferase</keyword>
<dbReference type="SUPFAM" id="SSF53901">
    <property type="entry name" value="Thiolase-like"/>
    <property type="match status" value="3"/>
</dbReference>
<dbReference type="InterPro" id="IPR020807">
    <property type="entry name" value="PKS_DH"/>
</dbReference>
<dbReference type="PROSITE" id="PS01162">
    <property type="entry name" value="QOR_ZETA_CRYSTAL"/>
    <property type="match status" value="1"/>
</dbReference>
<feature type="domain" description="PKS/mFAS DH" evidence="12">
    <location>
        <begin position="2550"/>
        <end position="2819"/>
    </location>
</feature>
<dbReference type="InterPro" id="IPR014030">
    <property type="entry name" value="Ketoacyl_synth_N"/>
</dbReference>
<keyword evidence="5" id="KW-0808">Transferase</keyword>
<feature type="region of interest" description="C-terminal hotdog fold" evidence="9">
    <location>
        <begin position="4350"/>
        <end position="4482"/>
    </location>
</feature>
<feature type="region of interest" description="C-terminal hotdog fold" evidence="9">
    <location>
        <begin position="2683"/>
        <end position="2819"/>
    </location>
</feature>
<dbReference type="InterPro" id="IPR020843">
    <property type="entry name" value="ER"/>
</dbReference>
<accession>A0A5C4WS54</accession>
<evidence type="ECO:0000313" key="14">
    <source>
        <dbReference type="Proteomes" id="UP000312512"/>
    </source>
</evidence>
<dbReference type="InterPro" id="IPR016036">
    <property type="entry name" value="Malonyl_transacylase_ACP-bd"/>
</dbReference>
<comment type="caution">
    <text evidence="13">The sequence shown here is derived from an EMBL/GenBank/DDBJ whole genome shotgun (WGS) entry which is preliminary data.</text>
</comment>
<dbReference type="Gene3D" id="1.10.1200.10">
    <property type="entry name" value="ACP-like"/>
    <property type="match status" value="3"/>
</dbReference>
<dbReference type="InterPro" id="IPR006162">
    <property type="entry name" value="Ppantetheine_attach_site"/>
</dbReference>
<dbReference type="PROSITE" id="PS52004">
    <property type="entry name" value="KS3_2"/>
    <property type="match status" value="3"/>
</dbReference>
<evidence type="ECO:0000313" key="13">
    <source>
        <dbReference type="EMBL" id="KAB8196068.1"/>
    </source>
</evidence>
<dbReference type="FunFam" id="3.40.50.720:FF:000209">
    <property type="entry name" value="Polyketide synthase Pks12"/>
    <property type="match status" value="1"/>
</dbReference>
<dbReference type="FunFam" id="3.40.47.10:FF:000019">
    <property type="entry name" value="Polyketide synthase type I"/>
    <property type="match status" value="3"/>
</dbReference>
<dbReference type="InterPro" id="IPR020841">
    <property type="entry name" value="PKS_Beta-ketoAc_synthase_dom"/>
</dbReference>
<evidence type="ECO:0000256" key="6">
    <source>
        <dbReference type="ARBA" id="ARBA00023194"/>
    </source>
</evidence>
<dbReference type="GO" id="GO:0006633">
    <property type="term" value="P:fatty acid biosynthetic process"/>
    <property type="evidence" value="ECO:0007669"/>
    <property type="project" value="InterPro"/>
</dbReference>
<keyword evidence="14" id="KW-1185">Reference proteome</keyword>
<dbReference type="Pfam" id="PF00550">
    <property type="entry name" value="PP-binding"/>
    <property type="match status" value="3"/>
</dbReference>
<dbReference type="GO" id="GO:0004315">
    <property type="term" value="F:3-oxoacyl-[acyl-carrier-protein] synthase activity"/>
    <property type="evidence" value="ECO:0007669"/>
    <property type="project" value="InterPro"/>
</dbReference>
<feature type="domain" description="Carrier" evidence="10">
    <location>
        <begin position="1619"/>
        <end position="1694"/>
    </location>
</feature>
<dbReference type="CDD" id="cd08956">
    <property type="entry name" value="KR_3_FAS_SDR_x"/>
    <property type="match status" value="3"/>
</dbReference>
<dbReference type="Pfam" id="PF08990">
    <property type="entry name" value="Docking"/>
    <property type="match status" value="1"/>
</dbReference>
<feature type="region of interest" description="N-terminal hotdog fold" evidence="9">
    <location>
        <begin position="2550"/>
        <end position="2671"/>
    </location>
</feature>
<feature type="active site" description="Proton acceptor; for dehydratase activity" evidence="9">
    <location>
        <position position="920"/>
    </location>
</feature>
<feature type="domain" description="Ketosynthase family 3 (KS3)" evidence="11">
    <location>
        <begin position="1711"/>
        <end position="2132"/>
    </location>
</feature>
<dbReference type="InterPro" id="IPR001227">
    <property type="entry name" value="Ac_transferase_dom_sf"/>
</dbReference>
<feature type="region of interest" description="N-terminal hotdog fold" evidence="9">
    <location>
        <begin position="888"/>
        <end position="1010"/>
    </location>
</feature>
<evidence type="ECO:0000256" key="1">
    <source>
        <dbReference type="ARBA" id="ARBA00001957"/>
    </source>
</evidence>
<dbReference type="Gene3D" id="3.40.366.10">
    <property type="entry name" value="Malonyl-Coenzyme A Acyl Carrier Protein, domain 2"/>
    <property type="match status" value="3"/>
</dbReference>
<keyword evidence="4" id="KW-0597">Phosphoprotein</keyword>
<feature type="domain" description="PKS/mFAS DH" evidence="12">
    <location>
        <begin position="4214"/>
        <end position="4482"/>
    </location>
</feature>
<reference evidence="13 14" key="1">
    <citation type="submission" date="2019-10" db="EMBL/GenBank/DDBJ databases">
        <title>Nonomuraea sp. nov., isolated from Phyllanthus amarus.</title>
        <authorList>
            <person name="Klykleung N."/>
            <person name="Tanasupawat S."/>
        </authorList>
    </citation>
    <scope>NUCLEOTIDE SEQUENCE [LARGE SCALE GENOMIC DNA]</scope>
    <source>
        <strain evidence="13 14">PA1-10</strain>
    </source>
</reference>
<dbReference type="Pfam" id="PF08240">
    <property type="entry name" value="ADH_N"/>
    <property type="match status" value="1"/>
</dbReference>
<dbReference type="InterPro" id="IPR002364">
    <property type="entry name" value="Quin_OxRdtase/zeta-crystal_CS"/>
</dbReference>
<feature type="region of interest" description="N-terminal hotdog fold" evidence="9">
    <location>
        <begin position="4214"/>
        <end position="4338"/>
    </location>
</feature>
<comment type="cofactor">
    <cofactor evidence="1">
        <name>pantetheine 4'-phosphate</name>
        <dbReference type="ChEBI" id="CHEBI:47942"/>
    </cofactor>
</comment>
<sequence length="5419" mass="567493">MTSNEKIVQALRTSLKETERLRQENEALLAKDREPIAIVGIGCRFPGGVSSPEELWRLVAGGVDAVGPFPADRGWDLEGLYDPDPDHAGTSYAREGSFLYAAGRFDAGFFGMSPREALATDPQQRLLLETAWEAIERAGIDPASLRGSRTGVFAGVMYQDYAGRVSEAPEELEGYLRTGSTGSVASGRVAYTLGLEGPAVTVDTACSSSLVALHLAVQALRNGECSLALAGGVTVMATPNTFVEFSRQRGLAPDGRSKAFSAAADGVGWAEGAGLLLVERLSDAERNGHRVLAVVRGSAVNQDGASNGLTAPNGPSQQRVIRAALSSAGLSASEVDAVEAHGTGTALGDPIEAQALLATYGQDRDEPLWLGSVKSNIGHTQAAAGVAGIIKMVMAMRHGMMPKTLHADEPSPHVDWASGAVELLTDAREWPETDRPRRAAVSSFGISGTNAHVILEQGPAQVETSVEAVVPWVLSAKSEAALRASAEQLAEVEADPGAVGLALARRSVFEHRAVVVGAELEDLQPGVAVPVESVGVLFTGQGAQRLGMGRQLAARFPVFARALDEVCGERLRAVMFGDDSTADLNDTEWAQPALFAFEVAMYRLLESFGVAPKVLVGHSIGEIAAAHIAGVLDVNDALALVSARGRLMQQLPSGGAMVAVEAAEAEVEPLLEGLVGVAAVNGPRAVVVSGDEHAVERVARHFEGLGRRTRRLRVSHAFHSPLMEPMLADFAQVVEGLSFREPADDFILVSTVTGQPVEPGEWSTPQYWVEHVRRPVRFSDALVAAQADAWVEVGPDGVLTALADACLTDPTPLAALSRKGQDEVAALISGLGRLWTAGGHVDWQPFFPEGLTPAAELPTYPFQRQNYWLDVPTGRRDLVAAGLSVTDHPLLGALVTRPEDGGLLFTGRLSLRTHPWLADHTITNTVLLPGTAFVELALHAGLHVGAARLDEITLRSPLAFTADGAVRLQVWVGGADPSGRHPVAIYSSPDGSDTWTCNATGALTADEIPAEGLSGEWPPPGATRLPVTDLYEGLAERGYQYGPLFQGVEASWRLGDDLYAEVGLPAGTDTGSYGIHPALLDAALHCLALEDQEDAVRLPFTWSGVTLHASDASTLRVRLSLRGPDEVALTAADPLGQPVITVDSLVLRHIPAGQLTLTGTAGEALFRVEWTAVPTPAPLTTDTWAVLGADRVPGVTAYPELAAVAEAGPDTVLLPCLPEQGDVPEQVHGRTRRLLRTIQDYLADDRLAATRLVVLTSSAMGPGAEADPAGAAAWGLVRAARAEHADRFVLVDLDDDPASARALPVALATGEPELAIRGGTVHASRLVRAPGEDGEPVTFHPEGTVLITGGSGSLGVLMARHLAAEHGVKHLLLISRRGRHAPSIARLKAELHLMNVHVKVVASDVADRDALAAAIAAVPAEHPLTAVIHAAGVLDDGVITSLNDERLDAVLRPKADAAWHLHELTADLDLSAFVLFSSMAGTVGGAGQANYAAANAFLDALAAHRHASGLPATSLAWGLWADGMGTAVKDADRARLARSGVVAMTETEGTALFDRALGRPEAALVPARINLSALHGRADLPALYRRLVRTPMRRAADTSVAAGTLGGRLAAMTPQERERTLIDLVCGQVAQVLGYSGEETVEPGRAFKELGFDSLTAVELRNRLNNATGLRLPTTVVFDYPSPAAVAAYLGGELLGTPAAPSPTGVVGASDEPVAIVGIGCRFPGGVSSPEELWRLVAGGVDAVGPFPADRGWDLDALYHPDPDHNGTSYVRDGGFLYDAADFDAGFFGMSPREALATDPQQRLLLETAWEAIERAGIDPVSLRGSRTGVFTGVMYHDYGAQPPEGMEGHLLTGTSASVASGRLSYVFGLEGPAVTVDTACSSSLVALHLAVQALRNGECSLALAGGVTVMASPETFIGFSRQRGLSPDGRCKAFSAAADGTGWAEGVGLLLVERLSDAERNGHPVLAVVRGSAVNQDGASNGLTAPNGPSQQRVIRQALSSAGLSTSEVDVVEAHGTGTALGDPIEAQALLATYGQDRDEPLWLGSVKSNIGHTQAAAGVAGIIKMVMAMRHGVLPKTLHADEPSPHVDWASGAVELLTDAREWPETDRPRRAAVSSFGISGTNAHVILEQGPVQVETSVEGVVPWVLSAKSEAALRASAGQLAAVEADPGAVGLALARRSVFEHRAVVVGGELENLQPGVAVPVGSVGVLFTGQGAQRLGMGRQLAARFPVFARALDEVCGESLRAVMFGDDTTADLNDTEWAQPALFAFEVAMYRLLESFGIAPKVLVGHSIGEIAAAHIAGVLDVEDALALVTARGRLMQQLPPGGAMVAVEAAEAEVEPLLEGLVGVAAVNGPRAVVISGEQDAVEQVARHFQGLGRRTRRLRVSHAFHSPLMEPMLADFAQVVEGLSFREPADDFMLVSTVTGRPVEPGEWSSAQYWVEHVRRPVRFADALTTAQADAWVEVGPDGVLTALADACLTDPTPLAALSRKGQDEVAALISGLGRLWTAGGHVDWRPFFPEGATASVEVPTYAFQRQRYWIDARSDTSILTTMTELADTDTVIFTGRLSTRTHPWLTDHVISGTTLLPGTALLDLACQAGRKVGSGAIGELVIEAPLTIPSTGECDLQIVVGEPDTSGARTITFHSRTADDEWTRHATGTLVADGPEPPQEPAAWPPAGAVPVPIDDLYDRLADRGFDYGPSLRTLTELWRVGDDLFAKVTLPEPEQPIPSGFTIAPSLLDGALHALHADADTTVTRLPFSWSGVSLYGTAAHEIRVRLSRTADDEATLLLTEISGTPVARIDGLVLRTTHLSTATRNLLALDWVPVAVPERVERGAWAVMDDPVLAEALGAGPSDAPDVVFVSAPDGDPLDAVTEVLSRIQAFLAEERDSRLVVLTVGGLAGASVWGLVRAVQLEHPGRVVLVDWDGDVAGLAAALATGEGQLVVRDGAVLVPRLGRASVQAEGGPVFDPEGTVLVTGGTGGLGGVVAEHLVASYGVGRLVLVSRRGEGTPELRERLEAAGARVEFAACDASDRDALARVVNTIPTEHPLVGVVHAAGVLDDAAVENLTRERVERVWVAKAQAAWNLHELTTDLDLSAFVLFSSIAGVVGSAGQASYGAANAFLDALAEHRRSLGLPATSLAWGLWADGMGADLGDADRARLARTGIVPMTQADGLALFDAALADGRAVLVPAQLDTAALRARADLPDVLRRLVRPAARPARTDASAPLGERLARLDPQEREQALLDLVRSQVAQVLGHAGTESVKAERAFKDLGFDSLTAVELRNRLSTATGMRLPATLVFDFPNPAAVAGHLQHELLGTAAVAEARPAAAVDEPVAIVGIGCRFPGGVGSPEDLWRLVADATDAIGDFPTDRGWDLDGLYDPDPDRPGRSYVREGGFLYDAAGFDAEFFGMSPREAVATDPQQRLLLETAWEAIERAGIDPASLRGSRTGVFTGVMYHDYGAQPPEGMEGHLLTGTTGSVASGRLSYVYGLEGPAVTVDTACSSSLVALHLAAQALRNGECSLALAGGVTVMASPNTFVGFSRQRGLAPDGRSKAFSAAADGVAWGEGVGMLLVERLSDAERNGHQILAVVRGSAVNQDGASNGLTAPNGPSQQRVIRQALNSAGLSTSEVDAVEAHGTGTALGDPIEAQALLATYGQDRVEPLWLGSVKSNIGHTQAAAGVAGIIKMVMAMRHGVLPKTLHADEPSPHVDWASGAVELLTEAREWPETDRPRRAAVSSFGISGTNAHVILEQGPLPAATPGEGVVPWILSAKSETALRASAEHLSEVDGDPGVVGSALAARARFEHRAVVVGADGAQLRAGLAALASDGSAPQVVRGVANVGGKRVFVFPGQGSQWVGMARELWDGCPVFAEEMRACQEALAPHVGWELRKVIGDPAALERVDVVQPVLFAVMVSLARVWRWLGVAPDAVVGHSQGEIAAAYVAGGLSLEDAAKVVALRSRALRAIAGRGAMASVALSADQVRARWGDRVSVAVVNGPSATVVAGDVDAVEEVLLECEVDGVRARRVEVDYASHSAHVAAIEEDLAGLLEGLSPQTGSVPFYSTVTGAVLDTAGLDAGYWYRNLRQAVEFEQAVRGLVADGHRAFVEVSPHPVLTMGIQQILETLEDEATVTGTLRREEGDMTRVLLSAAQAFVQGVDVDWTPVLPASGSAVVAELPTYPFQHERYWLEAPASTGDATGLGLEAAAHPLLGAAVPLADGQGLLFTGSISTRTHPWLADHAVGGTVLLPGTAFVDLAIHAGDHAGCGRIDELTLQAPLVLPAGSAVRLQVTLGAEDEAGHRALAVYSRPNDALDQDWTCHAKGTLSAAGQAEPEHVRAWPPEGAVPVPVEDAYERLAGTGLDYGPAFQGLRAAWRRDGELFAEVAPPGDPAGFGIHPALLDAVLHLLPLEGDGSGVRLPFAWSGVSLHATGATAARARIAVTGPDEVSLSLADQTGAPLLTVESLVVRPVATAGLAAAEDLFHIEWTAVPAPERFAGGLALVGPDSLGLAEVLNIDAYADLAALKAAGVPGVVLAGAPGTATAREHTERTLALLQEWLDDDALAGARLVVLTREAVAARAGETCAGLDQAAVWGLLRSAQTEHPDRFALLDLDGQDVSLGAVEAAIATAEPQLAIREGDLYAPRLAKPRPDAALAEPPGVGDAWQLDVTAKGSLENLALVPSPEASQPLRPGQVRLAVRAAALNFRDILITLGMVPDDGRPAASEGAGVVLEVGDGVTGFAPGDRVMGLIGKIGPVSVADHRLLTRMPTGWTFAEAAAAPVVYLTAYYGLRDLAGIRRGESLLLHAAAGGVGLAALQLARHWGVEVYGTASAGKWAALRARGLDDDHIASSRNLDFEERFRAVTGGRGVDVVLNSLAGEFVDASARLLAPGGRFIEMGKTDIRDAAGFPDHHYQAFDVMDPGPEHVQRMLSELGELFESGELEPLKVTAWDIRRAPEAFRFLSQARNVGKVVLTVPAALDPEGAVLITGGTGVLGAALARHLVIERGVRHLVLTGRSGGGAELVAELEAAGARARVVACDAADREAMTGLLAEIRSERPLTGVVHAAGVLDDATVENLTARQVERVLRPKVDAAWNLHRLTRHDDLAVFALFSSAAGILGNAGQGNYAAANAFLDALAVHRAGTGLPATSLAWGLWAQASAMTGHMSETDLRRMSRGGFLPITTDQGLALFDAGVAAPEAALLPARLDLATLRGRAPALLSGLGRPVVRRAAQAAAVSAASLEQRLAGLHPNERDRLLLDIVRDNVATVLGHAAGTAVNPGKTFKELGFDSLTALELRNRLNAATGLRLAATLVFDHPTLDAVAAHLRTRILPDAETAAGAVLAELDKLESALLGIDAEGEEHGRIAARIQALLWKWNGARAGTEQPAEQDDLDFATDDDLFDVLDNELGIGK</sequence>
<dbReference type="InterPro" id="IPR014043">
    <property type="entry name" value="Acyl_transferase_dom"/>
</dbReference>
<feature type="region of interest" description="C-terminal hotdog fold" evidence="9">
    <location>
        <begin position="1022"/>
        <end position="1156"/>
    </location>
</feature>
<dbReference type="PROSITE" id="PS00606">
    <property type="entry name" value="KS3_1"/>
    <property type="match status" value="3"/>
</dbReference>
<dbReference type="PROSITE" id="PS52019">
    <property type="entry name" value="PKS_MFAS_DH"/>
    <property type="match status" value="3"/>
</dbReference>
<dbReference type="InterPro" id="IPR013154">
    <property type="entry name" value="ADH-like_N"/>
</dbReference>
<feature type="domain" description="PKS/mFAS DH" evidence="12">
    <location>
        <begin position="888"/>
        <end position="1156"/>
    </location>
</feature>
<evidence type="ECO:0000259" key="11">
    <source>
        <dbReference type="PROSITE" id="PS52004"/>
    </source>
</evidence>
<dbReference type="InterPro" id="IPR032821">
    <property type="entry name" value="PKS_assoc"/>
</dbReference>
<dbReference type="InterPro" id="IPR011032">
    <property type="entry name" value="GroES-like_sf"/>
</dbReference>
<dbReference type="PROSITE" id="PS50075">
    <property type="entry name" value="CARRIER"/>
    <property type="match status" value="3"/>
</dbReference>
<dbReference type="InterPro" id="IPR049551">
    <property type="entry name" value="PKS_DH_C"/>
</dbReference>
<dbReference type="SMART" id="SM01294">
    <property type="entry name" value="PKS_PP_betabranch"/>
    <property type="match status" value="3"/>
</dbReference>
<dbReference type="SUPFAM" id="SSF50129">
    <property type="entry name" value="GroES-like"/>
    <property type="match status" value="1"/>
</dbReference>
<dbReference type="Pfam" id="PF08659">
    <property type="entry name" value="KR"/>
    <property type="match status" value="3"/>
</dbReference>
<dbReference type="GO" id="GO:0033068">
    <property type="term" value="P:macrolide biosynthetic process"/>
    <property type="evidence" value="ECO:0007669"/>
    <property type="project" value="UniProtKB-ARBA"/>
</dbReference>
<dbReference type="InterPro" id="IPR042104">
    <property type="entry name" value="PKS_dehydratase_sf"/>
</dbReference>
<dbReference type="Pfam" id="PF22953">
    <property type="entry name" value="SpnB_Rossmann"/>
    <property type="match status" value="3"/>
</dbReference>
<dbReference type="Gene3D" id="3.30.70.3290">
    <property type="match status" value="3"/>
</dbReference>
<dbReference type="SMART" id="SM00823">
    <property type="entry name" value="PKS_PP"/>
    <property type="match status" value="3"/>
</dbReference>
<dbReference type="InterPro" id="IPR016039">
    <property type="entry name" value="Thiolase-like"/>
</dbReference>
<dbReference type="InterPro" id="IPR036291">
    <property type="entry name" value="NAD(P)-bd_dom_sf"/>
</dbReference>
<dbReference type="InterPro" id="IPR016035">
    <property type="entry name" value="Acyl_Trfase/lysoPLipase"/>
</dbReference>
<dbReference type="Gene3D" id="3.10.129.110">
    <property type="entry name" value="Polyketide synthase dehydratase"/>
    <property type="match status" value="3"/>
</dbReference>
<dbReference type="SMART" id="SM00827">
    <property type="entry name" value="PKS_AT"/>
    <property type="match status" value="3"/>
</dbReference>
<dbReference type="Pfam" id="PF21089">
    <property type="entry name" value="PKS_DH_N"/>
    <property type="match status" value="3"/>
</dbReference>
<dbReference type="CDD" id="cd05195">
    <property type="entry name" value="enoyl_red"/>
    <property type="match status" value="1"/>
</dbReference>
<feature type="active site" description="Proton donor; for dehydratase activity" evidence="9">
    <location>
        <position position="4407"/>
    </location>
</feature>
<dbReference type="InterPro" id="IPR018201">
    <property type="entry name" value="Ketoacyl_synth_AS"/>
</dbReference>
<dbReference type="SMART" id="SM00825">
    <property type="entry name" value="PKS_KS"/>
    <property type="match status" value="3"/>
</dbReference>
<dbReference type="InterPro" id="IPR009081">
    <property type="entry name" value="PP-bd_ACP"/>
</dbReference>
<feature type="domain" description="Ketosynthase family 3 (KS3)" evidence="11">
    <location>
        <begin position="3338"/>
        <end position="3759"/>
    </location>
</feature>
<dbReference type="SMART" id="SM00826">
    <property type="entry name" value="PKS_DH"/>
    <property type="match status" value="3"/>
</dbReference>
<name>A0A5C4WS54_9ACTN</name>
<evidence type="ECO:0000256" key="2">
    <source>
        <dbReference type="ARBA" id="ARBA00004792"/>
    </source>
</evidence>
<dbReference type="InterPro" id="IPR049552">
    <property type="entry name" value="PKS_DH_N"/>
</dbReference>